<sequence>MYSPSLILSHHPLFISMETPKPKKYVSADDLYRRSTQYQVWSFTASELERKKAAANEKGRAAAVGRFEDAFKALEAEKPALVASHGAQLRGCIELISLEEEQKYLSFFCGQIVQICTHFQMPTQVKATAISFFKKFYLVNSAMEYRPRNVLYTIVFLAAKSENHFVSIESFCSKIPNTKPQDILELEFAVLQSLRFTLLVHHPFRPLYGFFLDFQHVLLHPEPVFPSLSVDTIGNLYDTAKKWLNDHALLSDASFLFTPPQIALAALYAVDPKLTEKYLRRKFAKERKQEKAVKLEPVKEENESANGKDEPSKENGASENGNKEKDSYDLLLSTIKECIQVAQTETKTSREESTLIDKKCFFALNPAKLLKKKIKSLEEK</sequence>
<dbReference type="EMBL" id="CP038485">
    <property type="protein sequence ID" value="QFZ27010.1"/>
    <property type="molecule type" value="Genomic_DNA"/>
</dbReference>
<accession>A0ACD0WI68</accession>
<gene>
    <name evidence="1" type="ORF">EJF14_20932</name>
</gene>
<organism evidence="1 2">
    <name type="scientific">Clavispora lusitaniae</name>
    <name type="common">Candida lusitaniae</name>
    <dbReference type="NCBI Taxonomy" id="36911"/>
    <lineage>
        <taxon>Eukaryota</taxon>
        <taxon>Fungi</taxon>
        <taxon>Dikarya</taxon>
        <taxon>Ascomycota</taxon>
        <taxon>Saccharomycotina</taxon>
        <taxon>Pichiomycetes</taxon>
        <taxon>Metschnikowiaceae</taxon>
        <taxon>Clavispora</taxon>
    </lineage>
</organism>
<reference evidence="2" key="1">
    <citation type="journal article" date="2019" name="MBio">
        <title>Comparative genomics for the elucidation of multidrug resistance (MDR) in Candida lusitaniae.</title>
        <authorList>
            <person name="Kannan A."/>
            <person name="Asner S.A."/>
            <person name="Trachsel E."/>
            <person name="Kelly S."/>
            <person name="Parker J."/>
            <person name="Sanglard D."/>
        </authorList>
    </citation>
    <scope>NUCLEOTIDE SEQUENCE [LARGE SCALE GENOMIC DNA]</scope>
    <source>
        <strain evidence="2">P1</strain>
    </source>
</reference>
<evidence type="ECO:0000313" key="1">
    <source>
        <dbReference type="EMBL" id="QFZ27010.1"/>
    </source>
</evidence>
<name>A0ACD0WI68_CLALS</name>
<protein>
    <submittedName>
        <fullName evidence="1">Cyclin CCL1</fullName>
    </submittedName>
</protein>
<evidence type="ECO:0000313" key="2">
    <source>
        <dbReference type="Proteomes" id="UP000326582"/>
    </source>
</evidence>
<dbReference type="Proteomes" id="UP000326582">
    <property type="component" value="Chromosome 2"/>
</dbReference>
<keyword evidence="2" id="KW-1185">Reference proteome</keyword>
<proteinExistence type="predicted"/>